<proteinExistence type="predicted"/>
<evidence type="ECO:0000313" key="2">
    <source>
        <dbReference type="Proteomes" id="UP000789366"/>
    </source>
</evidence>
<organism evidence="1 2">
    <name type="scientific">Cetraspora pellucida</name>
    <dbReference type="NCBI Taxonomy" id="1433469"/>
    <lineage>
        <taxon>Eukaryota</taxon>
        <taxon>Fungi</taxon>
        <taxon>Fungi incertae sedis</taxon>
        <taxon>Mucoromycota</taxon>
        <taxon>Glomeromycotina</taxon>
        <taxon>Glomeromycetes</taxon>
        <taxon>Diversisporales</taxon>
        <taxon>Gigasporaceae</taxon>
        <taxon>Cetraspora</taxon>
    </lineage>
</organism>
<dbReference type="Proteomes" id="UP000789366">
    <property type="component" value="Unassembled WGS sequence"/>
</dbReference>
<reference evidence="1" key="1">
    <citation type="submission" date="2021-06" db="EMBL/GenBank/DDBJ databases">
        <authorList>
            <person name="Kallberg Y."/>
            <person name="Tangrot J."/>
            <person name="Rosling A."/>
        </authorList>
    </citation>
    <scope>NUCLEOTIDE SEQUENCE</scope>
    <source>
        <strain evidence="1">28 12/20/2015</strain>
    </source>
</reference>
<name>A0ACA9RKJ3_9GLOM</name>
<comment type="caution">
    <text evidence="1">The sequence shown here is derived from an EMBL/GenBank/DDBJ whole genome shotgun (WGS) entry which is preliminary data.</text>
</comment>
<dbReference type="EMBL" id="CAJVPW010074402">
    <property type="protein sequence ID" value="CAG8796127.1"/>
    <property type="molecule type" value="Genomic_DNA"/>
</dbReference>
<evidence type="ECO:0000313" key="1">
    <source>
        <dbReference type="EMBL" id="CAG8796127.1"/>
    </source>
</evidence>
<accession>A0ACA9RKJ3</accession>
<feature type="non-terminal residue" evidence="1">
    <location>
        <position position="93"/>
    </location>
</feature>
<protein>
    <submittedName>
        <fullName evidence="1">2448_t:CDS:1</fullName>
    </submittedName>
</protein>
<gene>
    <name evidence="1" type="ORF">SPELUC_LOCUS17644</name>
</gene>
<keyword evidence="2" id="KW-1185">Reference proteome</keyword>
<sequence length="93" mass="10148">MEFDACNDDREARMSDNGCEALCPPENTVIKPLLARHSFFVYNEQPGSSENTVILSESGSANKLDSEEGLALAEAPYKTPAPPYLNNGLDLEQ</sequence>